<dbReference type="PROSITE" id="PS50820">
    <property type="entry name" value="LCCL"/>
    <property type="match status" value="2"/>
</dbReference>
<evidence type="ECO:0000256" key="1">
    <source>
        <dbReference type="SAM" id="SignalP"/>
    </source>
</evidence>
<reference evidence="3 4" key="1">
    <citation type="journal article" date="2020" name="Biotechnol. Biofuels">
        <title>New insights from the biogas microbiome by comprehensive genome-resolved metagenomics of nearly 1600 species originating from multiple anaerobic digesters.</title>
        <authorList>
            <person name="Campanaro S."/>
            <person name="Treu L."/>
            <person name="Rodriguez-R L.M."/>
            <person name="Kovalovszki A."/>
            <person name="Ziels R.M."/>
            <person name="Maus I."/>
            <person name="Zhu X."/>
            <person name="Kougias P.G."/>
            <person name="Basile A."/>
            <person name="Luo G."/>
            <person name="Schluter A."/>
            <person name="Konstantinidis K.T."/>
            <person name="Angelidaki I."/>
        </authorList>
    </citation>
    <scope>NUCLEOTIDE SEQUENCE [LARGE SCALE GENOMIC DNA]</scope>
    <source>
        <strain evidence="3">AS27yjCOA_65</strain>
    </source>
</reference>
<dbReference type="PANTHER" id="PTHR31331">
    <property type="entry name" value="LCCL DOMAIN PROTEIN (AFU_ORTHOLOGUE AFUA_5G08630)"/>
    <property type="match status" value="1"/>
</dbReference>
<evidence type="ECO:0000313" key="4">
    <source>
        <dbReference type="Proteomes" id="UP000524246"/>
    </source>
</evidence>
<accession>A0A7X9FQ71</accession>
<dbReference type="PANTHER" id="PTHR31331:SF1">
    <property type="entry name" value="CYSTEINE RICH SECRETORY PROTEIN LCCL DOMAIN CONTAINING 2"/>
    <property type="match status" value="1"/>
</dbReference>
<dbReference type="Proteomes" id="UP000524246">
    <property type="component" value="Unassembled WGS sequence"/>
</dbReference>
<dbReference type="EMBL" id="JAAZON010000165">
    <property type="protein sequence ID" value="NMC62318.1"/>
    <property type="molecule type" value="Genomic_DNA"/>
</dbReference>
<dbReference type="InterPro" id="IPR051957">
    <property type="entry name" value="CRISP-LCCL_domain"/>
</dbReference>
<name>A0A7X9FQ71_9DELT</name>
<dbReference type="AlphaFoldDB" id="A0A7X9FQ71"/>
<keyword evidence="1" id="KW-0732">Signal</keyword>
<comment type="caution">
    <text evidence="3">The sequence shown here is derived from an EMBL/GenBank/DDBJ whole genome shotgun (WGS) entry which is preliminary data.</text>
</comment>
<dbReference type="SUPFAM" id="SSF69848">
    <property type="entry name" value="LCCL domain"/>
    <property type="match status" value="2"/>
</dbReference>
<gene>
    <name evidence="3" type="ORF">GYA55_04050</name>
</gene>
<feature type="signal peptide" evidence="1">
    <location>
        <begin position="1"/>
        <end position="29"/>
    </location>
</feature>
<feature type="domain" description="LCCL" evidence="2">
    <location>
        <begin position="156"/>
        <end position="230"/>
    </location>
</feature>
<evidence type="ECO:0000313" key="3">
    <source>
        <dbReference type="EMBL" id="NMC62318.1"/>
    </source>
</evidence>
<feature type="domain" description="LCCL" evidence="2">
    <location>
        <begin position="278"/>
        <end position="340"/>
    </location>
</feature>
<dbReference type="Pfam" id="PF03815">
    <property type="entry name" value="LCCL"/>
    <property type="match status" value="2"/>
</dbReference>
<organism evidence="3 4">
    <name type="scientific">SAR324 cluster bacterium</name>
    <dbReference type="NCBI Taxonomy" id="2024889"/>
    <lineage>
        <taxon>Bacteria</taxon>
        <taxon>Deltaproteobacteria</taxon>
        <taxon>SAR324 cluster</taxon>
    </lineage>
</organism>
<dbReference type="InterPro" id="IPR004043">
    <property type="entry name" value="LCCL"/>
</dbReference>
<dbReference type="SMART" id="SM00603">
    <property type="entry name" value="LCCL"/>
    <property type="match status" value="2"/>
</dbReference>
<dbReference type="InterPro" id="IPR036609">
    <property type="entry name" value="LCCL_sf"/>
</dbReference>
<protein>
    <recommendedName>
        <fullName evidence="2">LCCL domain-containing protein</fullName>
    </recommendedName>
</protein>
<proteinExistence type="predicted"/>
<sequence>MNKLKVSNEIFSFLFSVCTTLFFSVDAFAASGLQLGANELVALSGAQCGLVKGKWIPGSILKNGKFYSYSQQKKDVNKQLRKKGLKSATKKRLQSKLKAVSKKIKKQNAICSRVPALLRPTPTPISIATPLPGAQQIAWSADATDVRTNIGGEYLYFCPSNPAGTDTGIYGTDVYTSDSEICLAAVHAGLFNKSSGGNAKIRIKAGQSLYIGSVRNGIESNFYGPYVGSYVFIDLVTGQELISNTPPIIKWSMSAYPVYTLIDQQFTFICPSGGVANSIWGTDIYTYDSSICTAAVHVGLISLQNGGEVTIRIRPGQSSYIASTRHGITSSSYGPWSGSFIFVQ</sequence>
<feature type="chain" id="PRO_5031283509" description="LCCL domain-containing protein" evidence="1">
    <location>
        <begin position="30"/>
        <end position="344"/>
    </location>
</feature>
<dbReference type="Gene3D" id="2.170.130.20">
    <property type="entry name" value="LCCL-like domain"/>
    <property type="match status" value="2"/>
</dbReference>
<evidence type="ECO:0000259" key="2">
    <source>
        <dbReference type="PROSITE" id="PS50820"/>
    </source>
</evidence>